<dbReference type="Gene3D" id="1.10.150.130">
    <property type="match status" value="1"/>
</dbReference>
<evidence type="ECO:0000256" key="3">
    <source>
        <dbReference type="ARBA" id="ARBA00023172"/>
    </source>
</evidence>
<dbReference type="EMBL" id="CP028271">
    <property type="protein sequence ID" value="QHM72620.1"/>
    <property type="molecule type" value="Genomic_DNA"/>
</dbReference>
<evidence type="ECO:0000313" key="6">
    <source>
        <dbReference type="EMBL" id="QHM72620.1"/>
    </source>
</evidence>
<dbReference type="InterPro" id="IPR024457">
    <property type="entry name" value="Putative_integrase_N"/>
</dbReference>
<dbReference type="PROSITE" id="PS51900">
    <property type="entry name" value="CB"/>
    <property type="match status" value="1"/>
</dbReference>
<evidence type="ECO:0000259" key="5">
    <source>
        <dbReference type="PROSITE" id="PS51900"/>
    </source>
</evidence>
<gene>
    <name evidence="6" type="primary">xerC_3</name>
    <name evidence="6" type="ORF">C7M51_02938</name>
</gene>
<dbReference type="Gene3D" id="1.10.443.10">
    <property type="entry name" value="Intergrase catalytic core"/>
    <property type="match status" value="1"/>
</dbReference>
<dbReference type="InterPro" id="IPR011010">
    <property type="entry name" value="DNA_brk_join_enz"/>
</dbReference>
<proteinExistence type="predicted"/>
<organism evidence="6 7">
    <name type="scientific">Mixta intestinalis</name>
    <dbReference type="NCBI Taxonomy" id="1615494"/>
    <lineage>
        <taxon>Bacteria</taxon>
        <taxon>Pseudomonadati</taxon>
        <taxon>Pseudomonadota</taxon>
        <taxon>Gammaproteobacteria</taxon>
        <taxon>Enterobacterales</taxon>
        <taxon>Erwiniaceae</taxon>
        <taxon>Mixta</taxon>
    </lineage>
</organism>
<dbReference type="GO" id="GO:0003677">
    <property type="term" value="F:DNA binding"/>
    <property type="evidence" value="ECO:0007669"/>
    <property type="project" value="UniProtKB-UniRule"/>
</dbReference>
<evidence type="ECO:0000256" key="2">
    <source>
        <dbReference type="ARBA" id="ARBA00023125"/>
    </source>
</evidence>
<feature type="domain" description="Core-binding (CB)" evidence="5">
    <location>
        <begin position="64"/>
        <end position="159"/>
    </location>
</feature>
<reference evidence="6 7" key="1">
    <citation type="submission" date="2018-03" db="EMBL/GenBank/DDBJ databases">
        <title>Pantoea intestinalis SRCM103226 isolated form the mealworm.</title>
        <authorList>
            <person name="Jeong D.-Y."/>
            <person name="Kim J.W."/>
        </authorList>
    </citation>
    <scope>NUCLEOTIDE SEQUENCE [LARGE SCALE GENOMIC DNA]</scope>
    <source>
        <strain evidence="6 7">SRCM103226</strain>
    </source>
</reference>
<dbReference type="InterPro" id="IPR013762">
    <property type="entry name" value="Integrase-like_cat_sf"/>
</dbReference>
<dbReference type="InterPro" id="IPR024456">
    <property type="entry name" value="Integrase_catalytic_putative"/>
</dbReference>
<dbReference type="InterPro" id="IPR044068">
    <property type="entry name" value="CB"/>
</dbReference>
<keyword evidence="1" id="KW-0229">DNA integration</keyword>
<dbReference type="KEGG" id="mint:C7M51_02938"/>
<name>A0A6P1Q0Y7_9GAMM</name>
<keyword evidence="2 4" id="KW-0238">DNA-binding</keyword>
<keyword evidence="3" id="KW-0233">DNA recombination</keyword>
<dbReference type="GO" id="GO:0006310">
    <property type="term" value="P:DNA recombination"/>
    <property type="evidence" value="ECO:0007669"/>
    <property type="project" value="UniProtKB-KW"/>
</dbReference>
<dbReference type="Pfam" id="PF12834">
    <property type="entry name" value="Phage_int_SAM_2"/>
    <property type="match status" value="1"/>
</dbReference>
<dbReference type="AlphaFoldDB" id="A0A6P1Q0Y7"/>
<dbReference type="SUPFAM" id="SSF56349">
    <property type="entry name" value="DNA breaking-rejoining enzymes"/>
    <property type="match status" value="1"/>
</dbReference>
<evidence type="ECO:0000256" key="1">
    <source>
        <dbReference type="ARBA" id="ARBA00022908"/>
    </source>
</evidence>
<accession>A0A6P1Q0Y7</accession>
<sequence length="369" mass="41945">MSALHQQQTGQRPEVPRKNSTIQFAAPMHRYQSRRRKRKVNRVVGVKFLGYRSVSFIKSRRLCMSYGGSVSRFSKQLEKQLVTLARQGRGSFKTVADRSRIAERFSERLAQLNIQIRDVKHIKTVHIQKYIHSRQDENISSRTLQNEMAAVRTIMSVAGRNKLADPQHEMLSNKALGISAASRDGTKRPISDELLQKVVNYSISKDEGVALAVQLARYIGLRTEETVQSAKSLRTWRQSLLKGDERVCVVFGTKGGRPRETTVFDRDKVLGILNKAIAYCDKNNGKLIDKPTLHTAIERYRNIIRDAGMTGENAPHSLRYAYAKDAVNFHLKNGMSRDEANALVSMDLGHGDGRGRYIRQVYFKKELDE</sequence>
<dbReference type="Pfam" id="PF12835">
    <property type="entry name" value="Integrase_1"/>
    <property type="match status" value="1"/>
</dbReference>
<protein>
    <submittedName>
        <fullName evidence="6">Tyrosine recombinase XerC</fullName>
    </submittedName>
</protein>
<evidence type="ECO:0000313" key="7">
    <source>
        <dbReference type="Proteomes" id="UP000464053"/>
    </source>
</evidence>
<keyword evidence="7" id="KW-1185">Reference proteome</keyword>
<dbReference type="Proteomes" id="UP000464053">
    <property type="component" value="Chromosome"/>
</dbReference>
<dbReference type="InterPro" id="IPR010998">
    <property type="entry name" value="Integrase_recombinase_N"/>
</dbReference>
<dbReference type="GO" id="GO:0015074">
    <property type="term" value="P:DNA integration"/>
    <property type="evidence" value="ECO:0007669"/>
    <property type="project" value="UniProtKB-KW"/>
</dbReference>
<evidence type="ECO:0000256" key="4">
    <source>
        <dbReference type="PROSITE-ProRule" id="PRU01248"/>
    </source>
</evidence>